<dbReference type="EMBL" id="MDYQ01000094">
    <property type="protein sequence ID" value="PRP82883.1"/>
    <property type="molecule type" value="Genomic_DNA"/>
</dbReference>
<sequence length="154" mass="16743">MASLRQLASPKYLFAQPRVAPLNVARPQMMRSQMRFASAASEPHTSAARSQNVAAAGAATFTETPAQQVGDEYKEKAHPEEFATLEIHGPFGTKDKPVEITSFLGYRVVGCQGGAGQDHETLWHMVKGGKPTICLECGQFFSLKLLKKPGHGHH</sequence>
<protein>
    <submittedName>
        <fullName evidence="1">Cytochrome c oxidase subunit 5B</fullName>
    </submittedName>
</protein>
<dbReference type="AlphaFoldDB" id="A0A2P6NFZ2"/>
<dbReference type="InParanoid" id="A0A2P6NFZ2"/>
<dbReference type="GO" id="GO:0005740">
    <property type="term" value="C:mitochondrial envelope"/>
    <property type="evidence" value="ECO:0007669"/>
    <property type="project" value="InterPro"/>
</dbReference>
<dbReference type="InterPro" id="IPR002124">
    <property type="entry name" value="Cyt_c_oxidase_su5b"/>
</dbReference>
<accession>A0A2P6NFZ2</accession>
<dbReference type="Gene3D" id="2.60.260.40">
    <property type="entry name" value="q5lls5 like domains"/>
    <property type="match status" value="1"/>
</dbReference>
<dbReference type="Proteomes" id="UP000241769">
    <property type="component" value="Unassembled WGS sequence"/>
</dbReference>
<dbReference type="GO" id="GO:0006123">
    <property type="term" value="P:mitochondrial electron transport, cytochrome c to oxygen"/>
    <property type="evidence" value="ECO:0007669"/>
    <property type="project" value="InterPro"/>
</dbReference>
<gene>
    <name evidence="1" type="ORF">PROFUN_04746</name>
</gene>
<dbReference type="PROSITE" id="PS51359">
    <property type="entry name" value="COX5B_2"/>
    <property type="match status" value="1"/>
</dbReference>
<dbReference type="PANTHER" id="PTHR10122">
    <property type="entry name" value="CYTOCHROME C OXIDASE SUBUNIT 5B, MITOCHONDRIAL"/>
    <property type="match status" value="1"/>
</dbReference>
<evidence type="ECO:0000313" key="1">
    <source>
        <dbReference type="EMBL" id="PRP82883.1"/>
    </source>
</evidence>
<dbReference type="STRING" id="1890364.A0A2P6NFZ2"/>
<dbReference type="SUPFAM" id="SSF57802">
    <property type="entry name" value="Rubredoxin-like"/>
    <property type="match status" value="1"/>
</dbReference>
<comment type="caution">
    <text evidence="1">The sequence shown here is derived from an EMBL/GenBank/DDBJ whole genome shotgun (WGS) entry which is preliminary data.</text>
</comment>
<dbReference type="PANTHER" id="PTHR10122:SF0">
    <property type="entry name" value="CYTOCHROME C OXIDASE SUBUNIT 5B, ISOFORM A-RELATED"/>
    <property type="match status" value="1"/>
</dbReference>
<dbReference type="OrthoDB" id="10249250at2759"/>
<keyword evidence="2" id="KW-1185">Reference proteome</keyword>
<name>A0A2P6NFZ2_9EUKA</name>
<proteinExistence type="predicted"/>
<evidence type="ECO:0000313" key="2">
    <source>
        <dbReference type="Proteomes" id="UP000241769"/>
    </source>
</evidence>
<reference evidence="1 2" key="1">
    <citation type="journal article" date="2018" name="Genome Biol. Evol.">
        <title>Multiple Roots of Fruiting Body Formation in Amoebozoa.</title>
        <authorList>
            <person name="Hillmann F."/>
            <person name="Forbes G."/>
            <person name="Novohradska S."/>
            <person name="Ferling I."/>
            <person name="Riege K."/>
            <person name="Groth M."/>
            <person name="Westermann M."/>
            <person name="Marz M."/>
            <person name="Spaller T."/>
            <person name="Winckler T."/>
            <person name="Schaap P."/>
            <person name="Glockner G."/>
        </authorList>
    </citation>
    <scope>NUCLEOTIDE SEQUENCE [LARGE SCALE GENOMIC DNA]</scope>
    <source>
        <strain evidence="1 2">Jena</strain>
    </source>
</reference>
<dbReference type="Pfam" id="PF01215">
    <property type="entry name" value="COX5B"/>
    <property type="match status" value="1"/>
</dbReference>
<organism evidence="1 2">
    <name type="scientific">Planoprotostelium fungivorum</name>
    <dbReference type="NCBI Taxonomy" id="1890364"/>
    <lineage>
        <taxon>Eukaryota</taxon>
        <taxon>Amoebozoa</taxon>
        <taxon>Evosea</taxon>
        <taxon>Variosea</taxon>
        <taxon>Cavosteliida</taxon>
        <taxon>Cavosteliaceae</taxon>
        <taxon>Planoprotostelium</taxon>
    </lineage>
</organism>